<comment type="caution">
    <text evidence="1">The sequence shown here is derived from an EMBL/GenBank/DDBJ whole genome shotgun (WGS) entry which is preliminary data.</text>
</comment>
<accession>A0A6A6LZL6</accession>
<name>A0A6A6LZL6_HEVBR</name>
<proteinExistence type="predicted"/>
<gene>
    <name evidence="1" type="ORF">GH714_022477</name>
</gene>
<dbReference type="Proteomes" id="UP000467840">
    <property type="component" value="Chromosome 9"/>
</dbReference>
<reference evidence="1 2" key="1">
    <citation type="journal article" date="2020" name="Mol. Plant">
        <title>The Chromosome-Based Rubber Tree Genome Provides New Insights into Spurge Genome Evolution and Rubber Biosynthesis.</title>
        <authorList>
            <person name="Liu J."/>
            <person name="Shi C."/>
            <person name="Shi C.C."/>
            <person name="Li W."/>
            <person name="Zhang Q.J."/>
            <person name="Zhang Y."/>
            <person name="Li K."/>
            <person name="Lu H.F."/>
            <person name="Shi C."/>
            <person name="Zhu S.T."/>
            <person name="Xiao Z.Y."/>
            <person name="Nan H."/>
            <person name="Yue Y."/>
            <person name="Zhu X.G."/>
            <person name="Wu Y."/>
            <person name="Hong X.N."/>
            <person name="Fan G.Y."/>
            <person name="Tong Y."/>
            <person name="Zhang D."/>
            <person name="Mao C.L."/>
            <person name="Liu Y.L."/>
            <person name="Hao S.J."/>
            <person name="Liu W.Q."/>
            <person name="Lv M.Q."/>
            <person name="Zhang H.B."/>
            <person name="Liu Y."/>
            <person name="Hu-Tang G.R."/>
            <person name="Wang J.P."/>
            <person name="Wang J.H."/>
            <person name="Sun Y.H."/>
            <person name="Ni S.B."/>
            <person name="Chen W.B."/>
            <person name="Zhang X.C."/>
            <person name="Jiao Y.N."/>
            <person name="Eichler E.E."/>
            <person name="Li G.H."/>
            <person name="Liu X."/>
            <person name="Gao L.Z."/>
        </authorList>
    </citation>
    <scope>NUCLEOTIDE SEQUENCE [LARGE SCALE GENOMIC DNA]</scope>
    <source>
        <strain evidence="2">cv. GT1</strain>
        <tissue evidence="1">Leaf</tissue>
    </source>
</reference>
<keyword evidence="2" id="KW-1185">Reference proteome</keyword>
<organism evidence="1 2">
    <name type="scientific">Hevea brasiliensis</name>
    <name type="common">Para rubber tree</name>
    <name type="synonym">Siphonia brasiliensis</name>
    <dbReference type="NCBI Taxonomy" id="3981"/>
    <lineage>
        <taxon>Eukaryota</taxon>
        <taxon>Viridiplantae</taxon>
        <taxon>Streptophyta</taxon>
        <taxon>Embryophyta</taxon>
        <taxon>Tracheophyta</taxon>
        <taxon>Spermatophyta</taxon>
        <taxon>Magnoliopsida</taxon>
        <taxon>eudicotyledons</taxon>
        <taxon>Gunneridae</taxon>
        <taxon>Pentapetalae</taxon>
        <taxon>rosids</taxon>
        <taxon>fabids</taxon>
        <taxon>Malpighiales</taxon>
        <taxon>Euphorbiaceae</taxon>
        <taxon>Crotonoideae</taxon>
        <taxon>Micrandreae</taxon>
        <taxon>Hevea</taxon>
    </lineage>
</organism>
<protein>
    <submittedName>
        <fullName evidence="1">Uncharacterized protein</fullName>
    </submittedName>
</protein>
<evidence type="ECO:0000313" key="2">
    <source>
        <dbReference type="Proteomes" id="UP000467840"/>
    </source>
</evidence>
<evidence type="ECO:0000313" key="1">
    <source>
        <dbReference type="EMBL" id="KAF2306910.1"/>
    </source>
</evidence>
<sequence>MASAAAFDFSPSSGCLGSDSGGFSVTVLLVVVSLHLNQPSVHLLEQVVEAAAAVSLDPGAGALSAGGGAASAGDSSLGWAPSAAGFSTGGSLSGSFVVSTAAFDFSSSSCCFGLDSGGFSFTASAAGVTLHLNQPSVPLLEQEVVEAAVSLHHGNC</sequence>
<dbReference type="AlphaFoldDB" id="A0A6A6LZL6"/>
<dbReference type="EMBL" id="JAAGAX010000008">
    <property type="protein sequence ID" value="KAF2306910.1"/>
    <property type="molecule type" value="Genomic_DNA"/>
</dbReference>